<feature type="domain" description="DNA mismatch repair proteins mutS family" evidence="5">
    <location>
        <begin position="32"/>
        <end position="48"/>
    </location>
</feature>
<evidence type="ECO:0000256" key="2">
    <source>
        <dbReference type="ARBA" id="ARBA00022741"/>
    </source>
</evidence>
<evidence type="ECO:0000313" key="7">
    <source>
        <dbReference type="WBParaSite" id="ACRNAN_scaffold1432.g7572.t1"/>
    </source>
</evidence>
<organism evidence="6 7">
    <name type="scientific">Acrobeloides nanus</name>
    <dbReference type="NCBI Taxonomy" id="290746"/>
    <lineage>
        <taxon>Eukaryota</taxon>
        <taxon>Metazoa</taxon>
        <taxon>Ecdysozoa</taxon>
        <taxon>Nematoda</taxon>
        <taxon>Chromadorea</taxon>
        <taxon>Rhabditida</taxon>
        <taxon>Tylenchina</taxon>
        <taxon>Cephalobomorpha</taxon>
        <taxon>Cephaloboidea</taxon>
        <taxon>Cephalobidae</taxon>
        <taxon>Acrobeloides</taxon>
    </lineage>
</organism>
<reference evidence="7" key="1">
    <citation type="submission" date="2022-11" db="UniProtKB">
        <authorList>
            <consortium name="WormBaseParasite"/>
        </authorList>
    </citation>
    <scope>IDENTIFICATION</scope>
</reference>
<keyword evidence="6" id="KW-1185">Reference proteome</keyword>
<evidence type="ECO:0000259" key="5">
    <source>
        <dbReference type="PROSITE" id="PS00486"/>
    </source>
</evidence>
<dbReference type="GO" id="GO:0005524">
    <property type="term" value="F:ATP binding"/>
    <property type="evidence" value="ECO:0007669"/>
    <property type="project" value="UniProtKB-KW"/>
</dbReference>
<sequence>MYTIDSVLNGMSSFANDLNQMSSAIRKCDANSLVIIDEFGKGTMTEVGLSLLASCLNFWIDKGVEGCPHIYVSSHFHALPTLLVDTPLMSFHTMDVLKNDNDLEFQYKFIEGVIDNSFASYTARKNGIPDEIVDRADEVYELLKSGCSIAMIPHQDPAENQKREEAADRMKAIVDRFMEWDLEEDPEGFLELAKAILIDQNE</sequence>
<dbReference type="PROSITE" id="PS00486">
    <property type="entry name" value="DNA_MISMATCH_REPAIR_2"/>
    <property type="match status" value="1"/>
</dbReference>
<proteinExistence type="inferred from homology"/>
<dbReference type="PANTHER" id="PTHR11361:SF20">
    <property type="entry name" value="MUTS PROTEIN HOMOLOG 5"/>
    <property type="match status" value="1"/>
</dbReference>
<dbReference type="AlphaFoldDB" id="A0A914CT37"/>
<keyword evidence="2" id="KW-0547">Nucleotide-binding</keyword>
<dbReference type="InterPro" id="IPR000432">
    <property type="entry name" value="DNA_mismatch_repair_MutS_C"/>
</dbReference>
<dbReference type="WBParaSite" id="ACRNAN_scaffold1432.g7572.t1">
    <property type="protein sequence ID" value="ACRNAN_scaffold1432.g7572.t1"/>
    <property type="gene ID" value="ACRNAN_scaffold1432.g7572"/>
</dbReference>
<dbReference type="GO" id="GO:0006298">
    <property type="term" value="P:mismatch repair"/>
    <property type="evidence" value="ECO:0007669"/>
    <property type="project" value="InterPro"/>
</dbReference>
<evidence type="ECO:0000256" key="3">
    <source>
        <dbReference type="ARBA" id="ARBA00022840"/>
    </source>
</evidence>
<evidence type="ECO:0000256" key="1">
    <source>
        <dbReference type="ARBA" id="ARBA00006271"/>
    </source>
</evidence>
<evidence type="ECO:0000313" key="6">
    <source>
        <dbReference type="Proteomes" id="UP000887540"/>
    </source>
</evidence>
<comment type="similarity">
    <text evidence="1">Belongs to the DNA mismatch repair MutS family.</text>
</comment>
<dbReference type="InterPro" id="IPR027417">
    <property type="entry name" value="P-loop_NTPase"/>
</dbReference>
<protein>
    <submittedName>
        <fullName evidence="7">DNA mismatch repair proteins mutS family domain-containing protein</fullName>
    </submittedName>
</protein>
<dbReference type="SUPFAM" id="SSF52540">
    <property type="entry name" value="P-loop containing nucleoside triphosphate hydrolases"/>
    <property type="match status" value="1"/>
</dbReference>
<accession>A0A914CT37</accession>
<dbReference type="GO" id="GO:0051026">
    <property type="term" value="P:chiasma assembly"/>
    <property type="evidence" value="ECO:0007669"/>
    <property type="project" value="TreeGrafter"/>
</dbReference>
<dbReference type="SMART" id="SM00534">
    <property type="entry name" value="MUTSac"/>
    <property type="match status" value="1"/>
</dbReference>
<keyword evidence="4" id="KW-0238">DNA-binding</keyword>
<dbReference type="Proteomes" id="UP000887540">
    <property type="component" value="Unplaced"/>
</dbReference>
<dbReference type="GO" id="GO:0005634">
    <property type="term" value="C:nucleus"/>
    <property type="evidence" value="ECO:0007669"/>
    <property type="project" value="TreeGrafter"/>
</dbReference>
<dbReference type="PANTHER" id="PTHR11361">
    <property type="entry name" value="DNA MISMATCH REPAIR PROTEIN MUTS FAMILY MEMBER"/>
    <property type="match status" value="1"/>
</dbReference>
<dbReference type="InterPro" id="IPR045076">
    <property type="entry name" value="MutS"/>
</dbReference>
<name>A0A914CT37_9BILA</name>
<dbReference type="GO" id="GO:0030983">
    <property type="term" value="F:mismatched DNA binding"/>
    <property type="evidence" value="ECO:0007669"/>
    <property type="project" value="InterPro"/>
</dbReference>
<dbReference type="Pfam" id="PF00488">
    <property type="entry name" value="MutS_V"/>
    <property type="match status" value="1"/>
</dbReference>
<dbReference type="Gene3D" id="3.40.50.300">
    <property type="entry name" value="P-loop containing nucleotide triphosphate hydrolases"/>
    <property type="match status" value="1"/>
</dbReference>
<evidence type="ECO:0000256" key="4">
    <source>
        <dbReference type="ARBA" id="ARBA00023125"/>
    </source>
</evidence>
<keyword evidence="3" id="KW-0067">ATP-binding</keyword>
<dbReference type="GO" id="GO:0140664">
    <property type="term" value="F:ATP-dependent DNA damage sensor activity"/>
    <property type="evidence" value="ECO:0007669"/>
    <property type="project" value="InterPro"/>
</dbReference>